<dbReference type="InterPro" id="IPR029149">
    <property type="entry name" value="Creatin/AminoP/Spt16_N"/>
</dbReference>
<proteinExistence type="predicted"/>
<dbReference type="GO" id="GO:0008235">
    <property type="term" value="F:metalloexopeptidase activity"/>
    <property type="evidence" value="ECO:0007669"/>
    <property type="project" value="UniProtKB-ARBA"/>
</dbReference>
<evidence type="ECO:0000259" key="2">
    <source>
        <dbReference type="Pfam" id="PF01321"/>
    </source>
</evidence>
<organism evidence="3 4">
    <name type="scientific">Oceanicola granulosus (strain ATCC BAA-861 / DSM 15982 / KCTC 12143 / HTCC2516)</name>
    <dbReference type="NCBI Taxonomy" id="314256"/>
    <lineage>
        <taxon>Bacteria</taxon>
        <taxon>Pseudomonadati</taxon>
        <taxon>Pseudomonadota</taxon>
        <taxon>Alphaproteobacteria</taxon>
        <taxon>Rhodobacterales</taxon>
        <taxon>Roseobacteraceae</taxon>
        <taxon>Oceanicola</taxon>
    </lineage>
</organism>
<dbReference type="SUPFAM" id="SSF55920">
    <property type="entry name" value="Creatinase/aminopeptidase"/>
    <property type="match status" value="1"/>
</dbReference>
<evidence type="ECO:0000313" key="3">
    <source>
        <dbReference type="EMBL" id="EAR51278.1"/>
    </source>
</evidence>
<comment type="caution">
    <text evidence="3">The sequence shown here is derived from an EMBL/GenBank/DDBJ whole genome shotgun (WGS) entry which is preliminary data.</text>
</comment>
<evidence type="ECO:0000259" key="1">
    <source>
        <dbReference type="Pfam" id="PF00557"/>
    </source>
</evidence>
<dbReference type="HOGENOM" id="CLU_017266_4_2_5"/>
<dbReference type="PRINTS" id="PR00599">
    <property type="entry name" value="MAPEPTIDASE"/>
</dbReference>
<dbReference type="EMBL" id="AAOT01000014">
    <property type="protein sequence ID" value="EAR51278.1"/>
    <property type="molecule type" value="Genomic_DNA"/>
</dbReference>
<reference evidence="3 4" key="1">
    <citation type="journal article" date="2010" name="J. Bacteriol.">
        <title>Genome sequences of Oceanicola granulosus HTCC2516(T) and Oceanicola batsensis HTCC2597(TDelta).</title>
        <authorList>
            <person name="Thrash J.C."/>
            <person name="Cho J.C."/>
            <person name="Vergin K.L."/>
            <person name="Giovannoni S.J."/>
        </authorList>
    </citation>
    <scope>NUCLEOTIDE SEQUENCE [LARGE SCALE GENOMIC DNA]</scope>
    <source>
        <strain evidence="4">ATCC BAA-861 / DSM 15982 / KCTC 12143 / HTCC2516</strain>
    </source>
</reference>
<dbReference type="AlphaFoldDB" id="Q2CF49"/>
<dbReference type="GO" id="GO:0004177">
    <property type="term" value="F:aminopeptidase activity"/>
    <property type="evidence" value="ECO:0007669"/>
    <property type="project" value="UniProtKB-ARBA"/>
</dbReference>
<dbReference type="InterPro" id="IPR050659">
    <property type="entry name" value="Peptidase_M24B"/>
</dbReference>
<dbReference type="STRING" id="314256.OG2516_17655"/>
<dbReference type="PANTHER" id="PTHR46112">
    <property type="entry name" value="AMINOPEPTIDASE"/>
    <property type="match status" value="1"/>
</dbReference>
<feature type="domain" description="Peptidase M24" evidence="1">
    <location>
        <begin position="194"/>
        <end position="395"/>
    </location>
</feature>
<keyword evidence="4" id="KW-1185">Reference proteome</keyword>
<dbReference type="Pfam" id="PF01321">
    <property type="entry name" value="Creatinase_N"/>
    <property type="match status" value="1"/>
</dbReference>
<dbReference type="InterPro" id="IPR036005">
    <property type="entry name" value="Creatinase/aminopeptidase-like"/>
</dbReference>
<evidence type="ECO:0000313" key="4">
    <source>
        <dbReference type="Proteomes" id="UP000003635"/>
    </source>
</evidence>
<dbReference type="SUPFAM" id="SSF53092">
    <property type="entry name" value="Creatinase/prolidase N-terminal domain"/>
    <property type="match status" value="1"/>
</dbReference>
<dbReference type="InterPro" id="IPR000994">
    <property type="entry name" value="Pept_M24"/>
</dbReference>
<evidence type="ECO:0008006" key="5">
    <source>
        <dbReference type="Google" id="ProtNLM"/>
    </source>
</evidence>
<dbReference type="eggNOG" id="COG0006">
    <property type="taxonomic scope" value="Bacteria"/>
</dbReference>
<dbReference type="InterPro" id="IPR000587">
    <property type="entry name" value="Creatinase_N"/>
</dbReference>
<dbReference type="Gene3D" id="3.90.230.10">
    <property type="entry name" value="Creatinase/methionine aminopeptidase superfamily"/>
    <property type="match status" value="1"/>
</dbReference>
<dbReference type="Pfam" id="PF00557">
    <property type="entry name" value="Peptidase_M24"/>
    <property type="match status" value="1"/>
</dbReference>
<sequence length="411" mass="43126">MAHLNRRAAQRLMQAEGLDALVLFSPEAFAHATGAAPGVATMWRREGAVAVLVPADPGVPETAVVSDLFAAGFRRGSHIADVRESAIWVESMTLAEPDLDGPAAAQFEPLWSGAERPAGNARPETFDARACYRHLRDALAEKGLARGRIGIELAAVSARGYPVLAEELAPAQLVDATTIARTLRAVKSPGEITLLRDAVQVAEVGIAAVRDAVTVGVRRSDLAAVWSETVAAEGAGRPMTGAWEYISVGPDPWGGDAVAAAGDLVKVDVGCLMQGYTSDSGRTFVVGPPRRLQSDMHAALMAGFHAGAALLHPGVALAEVHRATQSAIRAQGLSGYSRGHFGHGLGTGPGSEEWPFISAQAETRIESGMVLAFECPIYVTGVGGMIVEDQVEITDDGPVFMNRLPRDLVSC</sequence>
<name>Q2CF49_OCEGH</name>
<dbReference type="InterPro" id="IPR001714">
    <property type="entry name" value="Pept_M24_MAP"/>
</dbReference>
<protein>
    <recommendedName>
        <fullName evidence="5">Metallopeptidase, family M24</fullName>
    </recommendedName>
</protein>
<dbReference type="Proteomes" id="UP000003635">
    <property type="component" value="Unassembled WGS sequence"/>
</dbReference>
<accession>Q2CF49</accession>
<dbReference type="RefSeq" id="WP_007256808.1">
    <property type="nucleotide sequence ID" value="NZ_CH724109.1"/>
</dbReference>
<dbReference type="CDD" id="cd01066">
    <property type="entry name" value="APP_MetAP"/>
    <property type="match status" value="1"/>
</dbReference>
<dbReference type="PANTHER" id="PTHR46112:SF2">
    <property type="entry name" value="XAA-PRO AMINOPEPTIDASE P-RELATED"/>
    <property type="match status" value="1"/>
</dbReference>
<feature type="domain" description="Creatinase N-terminal" evidence="2">
    <location>
        <begin position="130"/>
        <end position="186"/>
    </location>
</feature>
<dbReference type="OrthoDB" id="9806388at2"/>
<gene>
    <name evidence="3" type="ORF">OG2516_17655</name>
</gene>
<dbReference type="Gene3D" id="3.40.350.10">
    <property type="entry name" value="Creatinase/prolidase N-terminal domain"/>
    <property type="match status" value="1"/>
</dbReference>